<dbReference type="Pfam" id="PF16074">
    <property type="entry name" value="PilW"/>
    <property type="match status" value="1"/>
</dbReference>
<organism evidence="2 3">
    <name type="scientific">Cupriavidus pauculus</name>
    <dbReference type="NCBI Taxonomy" id="82633"/>
    <lineage>
        <taxon>Bacteria</taxon>
        <taxon>Pseudomonadati</taxon>
        <taxon>Pseudomonadota</taxon>
        <taxon>Betaproteobacteria</taxon>
        <taxon>Burkholderiales</taxon>
        <taxon>Burkholderiaceae</taxon>
        <taxon>Cupriavidus</taxon>
    </lineage>
</organism>
<gene>
    <name evidence="2" type="ORF">EHF44_26060</name>
</gene>
<feature type="transmembrane region" description="Helical" evidence="1">
    <location>
        <begin position="20"/>
        <end position="42"/>
    </location>
</feature>
<protein>
    <submittedName>
        <fullName evidence="2">Pilus assembly protein PilW</fullName>
    </submittedName>
</protein>
<dbReference type="GO" id="GO:0043683">
    <property type="term" value="P:type IV pilus assembly"/>
    <property type="evidence" value="ECO:0007669"/>
    <property type="project" value="InterPro"/>
</dbReference>
<keyword evidence="1" id="KW-0472">Membrane</keyword>
<reference evidence="3" key="1">
    <citation type="submission" date="2018-11" db="EMBL/GenBank/DDBJ databases">
        <title>FDA dAtabase for Regulatory Grade micrObial Sequences (FDA-ARGOS): Supporting development and validation of Infectious Disease Dx tests.</title>
        <authorList>
            <person name="Goldberg B."/>
            <person name="Campos J."/>
            <person name="Tallon L."/>
            <person name="Sadzewicz L."/>
            <person name="Zhao X."/>
            <person name="Vavikolanu K."/>
            <person name="Mehta A."/>
            <person name="Aluvathingal J."/>
            <person name="Nadendla S."/>
            <person name="Geyer C."/>
            <person name="Nandy P."/>
            <person name="Yan Y."/>
            <person name="Sichtig H."/>
        </authorList>
    </citation>
    <scope>NUCLEOTIDE SEQUENCE [LARGE SCALE GENOMIC DNA]</scope>
    <source>
        <strain evidence="3">FDAARGOS_614</strain>
    </source>
</reference>
<dbReference type="EMBL" id="CP033970">
    <property type="protein sequence ID" value="AZG17056.1"/>
    <property type="molecule type" value="Genomic_DNA"/>
</dbReference>
<name>A0A3G8H9E4_9BURK</name>
<dbReference type="Proteomes" id="UP000270411">
    <property type="component" value="Chromosome 2"/>
</dbReference>
<dbReference type="InterPro" id="IPR032092">
    <property type="entry name" value="PilW"/>
</dbReference>
<accession>A0A3G8H9E4</accession>
<dbReference type="KEGG" id="cpau:EHF44_26060"/>
<dbReference type="OrthoDB" id="5296662at2"/>
<dbReference type="AlphaFoldDB" id="A0A3G8H9E4"/>
<dbReference type="InterPro" id="IPR012902">
    <property type="entry name" value="N_methyl_site"/>
</dbReference>
<dbReference type="RefSeq" id="WP_124686785.1">
    <property type="nucleotide sequence ID" value="NZ_CP033970.1"/>
</dbReference>
<evidence type="ECO:0000313" key="2">
    <source>
        <dbReference type="EMBL" id="AZG17056.1"/>
    </source>
</evidence>
<dbReference type="Pfam" id="PF07963">
    <property type="entry name" value="N_methyl"/>
    <property type="match status" value="1"/>
</dbReference>
<dbReference type="PROSITE" id="PS00409">
    <property type="entry name" value="PROKAR_NTER_METHYL"/>
    <property type="match status" value="1"/>
</dbReference>
<proteinExistence type="predicted"/>
<keyword evidence="1" id="KW-0812">Transmembrane</keyword>
<sequence>MARQRVTRGRPLARQRGLSLVELMVAMTLTLLLLTAMAALYFQTSRTRNAFVESGEQMENGRYALDIMSREIELAGFFGPSSVARGAVVASPDLCAADPAALGFSASPVTVPLGVQGFAPGTVAPCLPNLLPGSEIVAVRRVSTTAAGAATVGTPYLQASYCADDAQPVVFGASAPAFTLRTKACDSTAPAELRAAVVRIFYLAGCDQCSGNGDGRPTLKMAELVNGAFQVHAVANGIEDMHLAYGVDLDGNGAPDCYVDDPGANNAAACPNVPTYDWSVPLTNWRNVTAVRTQLLARTASVTGGWTDQRRYDLGRAEPSGPFRDGYKRHVYAQLARVINVAASRESQ</sequence>
<evidence type="ECO:0000313" key="3">
    <source>
        <dbReference type="Proteomes" id="UP000270411"/>
    </source>
</evidence>
<evidence type="ECO:0000256" key="1">
    <source>
        <dbReference type="SAM" id="Phobius"/>
    </source>
</evidence>
<keyword evidence="1" id="KW-1133">Transmembrane helix</keyword>